<name>A0A5C6M9N0_9PLAN</name>
<dbReference type="GO" id="GO:0008270">
    <property type="term" value="F:zinc ion binding"/>
    <property type="evidence" value="ECO:0007669"/>
    <property type="project" value="UniProtKB-KW"/>
</dbReference>
<reference evidence="9 10" key="1">
    <citation type="submission" date="2019-08" db="EMBL/GenBank/DDBJ databases">
        <title>100 year-old enigma solved: identification of Planctomyces bekefii, the type genus and species of the phylum Planctomycetes.</title>
        <authorList>
            <person name="Svetlana D.N."/>
            <person name="Overmann J."/>
        </authorList>
    </citation>
    <scope>NUCLEOTIDE SEQUENCE [LARGE SCALE GENOMIC DNA]</scope>
    <source>
        <strain evidence="9">Phe10_nw2017</strain>
    </source>
</reference>
<dbReference type="InterPro" id="IPR023627">
    <property type="entry name" value="Rcmb_RecR"/>
</dbReference>
<evidence type="ECO:0000256" key="5">
    <source>
        <dbReference type="ARBA" id="ARBA00023172"/>
    </source>
</evidence>
<evidence type="ECO:0000313" key="10">
    <source>
        <dbReference type="Proteomes" id="UP000321083"/>
    </source>
</evidence>
<dbReference type="InterPro" id="IPR000093">
    <property type="entry name" value="DNA_Rcmb_RecR"/>
</dbReference>
<gene>
    <name evidence="7 9" type="primary">recR</name>
    <name evidence="9" type="ORF">E3A20_05740</name>
</gene>
<proteinExistence type="inferred from homology"/>
<evidence type="ECO:0000256" key="6">
    <source>
        <dbReference type="ARBA" id="ARBA00023204"/>
    </source>
</evidence>
<dbReference type="Pfam" id="PF13662">
    <property type="entry name" value="Toprim_4"/>
    <property type="match status" value="1"/>
</dbReference>
<dbReference type="PANTHER" id="PTHR30446">
    <property type="entry name" value="RECOMBINATION PROTEIN RECR"/>
    <property type="match status" value="1"/>
</dbReference>
<keyword evidence="5 7" id="KW-0233">DNA recombination</keyword>
<dbReference type="NCBIfam" id="TIGR00615">
    <property type="entry name" value="recR"/>
    <property type="match status" value="1"/>
</dbReference>
<dbReference type="SUPFAM" id="SSF111304">
    <property type="entry name" value="Recombination protein RecR"/>
    <property type="match status" value="1"/>
</dbReference>
<dbReference type="InterPro" id="IPR015967">
    <property type="entry name" value="Rcmb_RecR_Znf"/>
</dbReference>
<keyword evidence="1 7" id="KW-0479">Metal-binding</keyword>
<reference evidence="9 10" key="2">
    <citation type="submission" date="2019-08" db="EMBL/GenBank/DDBJ databases">
        <authorList>
            <person name="Henke P."/>
        </authorList>
    </citation>
    <scope>NUCLEOTIDE SEQUENCE [LARGE SCALE GENOMIC DNA]</scope>
    <source>
        <strain evidence="9">Phe10_nw2017</strain>
    </source>
</reference>
<accession>A0A5C6M9N0</accession>
<dbReference type="Pfam" id="PF02132">
    <property type="entry name" value="RecR_ZnF"/>
    <property type="match status" value="1"/>
</dbReference>
<dbReference type="InterPro" id="IPR006171">
    <property type="entry name" value="TOPRIM_dom"/>
</dbReference>
<dbReference type="GO" id="GO:0003677">
    <property type="term" value="F:DNA binding"/>
    <property type="evidence" value="ECO:0007669"/>
    <property type="project" value="UniProtKB-UniRule"/>
</dbReference>
<dbReference type="Gene3D" id="3.30.60.80">
    <property type="match status" value="1"/>
</dbReference>
<dbReference type="InterPro" id="IPR034137">
    <property type="entry name" value="TOPRIM_RecR"/>
</dbReference>
<evidence type="ECO:0000256" key="7">
    <source>
        <dbReference type="HAMAP-Rule" id="MF_00017"/>
    </source>
</evidence>
<dbReference type="Proteomes" id="UP000321083">
    <property type="component" value="Unassembled WGS sequence"/>
</dbReference>
<feature type="domain" description="Toprim" evidence="8">
    <location>
        <begin position="89"/>
        <end position="184"/>
    </location>
</feature>
<dbReference type="PANTHER" id="PTHR30446:SF0">
    <property type="entry name" value="RECOMBINATION PROTEIN RECR"/>
    <property type="match status" value="1"/>
</dbReference>
<dbReference type="Gene3D" id="1.10.8.420">
    <property type="entry name" value="RecR Domain 1"/>
    <property type="match status" value="1"/>
</dbReference>
<evidence type="ECO:0000256" key="4">
    <source>
        <dbReference type="ARBA" id="ARBA00022833"/>
    </source>
</evidence>
<evidence type="ECO:0000313" key="9">
    <source>
        <dbReference type="EMBL" id="TWW10929.1"/>
    </source>
</evidence>
<dbReference type="EMBL" id="SRHE01000072">
    <property type="protein sequence ID" value="TWW10929.1"/>
    <property type="molecule type" value="Genomic_DNA"/>
</dbReference>
<keyword evidence="3 7" id="KW-0863">Zinc-finger</keyword>
<dbReference type="SMART" id="SM00493">
    <property type="entry name" value="TOPRIM"/>
    <property type="match status" value="1"/>
</dbReference>
<evidence type="ECO:0000259" key="8">
    <source>
        <dbReference type="PROSITE" id="PS50880"/>
    </source>
</evidence>
<feature type="zinc finger region" description="C4-type" evidence="7">
    <location>
        <begin position="66"/>
        <end position="81"/>
    </location>
</feature>
<dbReference type="PROSITE" id="PS50880">
    <property type="entry name" value="TOPRIM"/>
    <property type="match status" value="1"/>
</dbReference>
<comment type="caution">
    <text evidence="9">The sequence shown here is derived from an EMBL/GenBank/DDBJ whole genome shotgun (WGS) entry which is preliminary data.</text>
</comment>
<keyword evidence="4 7" id="KW-0862">Zinc</keyword>
<dbReference type="CDD" id="cd01025">
    <property type="entry name" value="TOPRIM_recR"/>
    <property type="match status" value="1"/>
</dbReference>
<organism evidence="9 10">
    <name type="scientific">Planctomyces bekefii</name>
    <dbReference type="NCBI Taxonomy" id="1653850"/>
    <lineage>
        <taxon>Bacteria</taxon>
        <taxon>Pseudomonadati</taxon>
        <taxon>Planctomycetota</taxon>
        <taxon>Planctomycetia</taxon>
        <taxon>Planctomycetales</taxon>
        <taxon>Planctomycetaceae</taxon>
        <taxon>Planctomyces</taxon>
    </lineage>
</organism>
<keyword evidence="2 7" id="KW-0227">DNA damage</keyword>
<sequence>MARQPETQDHPYGQSVSRLIDEFGKLPGIGRKTAERLANHILNVSTAEATALADAIRDVKAAVRRCSICFNLTEEPVCRMCRDPRRDQHAVCVVEQPRDVVALESSGVWGGMYHVLGGRIAPLEGIGPEDLTIHQLVHRIRKQGITEVVMATNPTLEGDGTALFITNLLQNDPVRITRLARGIASGSVLEFANREMLADALRGRQKF</sequence>
<dbReference type="GO" id="GO:0006281">
    <property type="term" value="P:DNA repair"/>
    <property type="evidence" value="ECO:0007669"/>
    <property type="project" value="UniProtKB-UniRule"/>
</dbReference>
<protein>
    <recommendedName>
        <fullName evidence="7">Recombination protein RecR</fullName>
    </recommendedName>
</protein>
<dbReference type="Pfam" id="PF21176">
    <property type="entry name" value="RecR_HhH"/>
    <property type="match status" value="1"/>
</dbReference>
<dbReference type="GO" id="GO:0006310">
    <property type="term" value="P:DNA recombination"/>
    <property type="evidence" value="ECO:0007669"/>
    <property type="project" value="UniProtKB-UniRule"/>
</dbReference>
<comment type="function">
    <text evidence="7">May play a role in DNA repair. It seems to be involved in an RecBC-independent recombinational process of DNA repair. It may act with RecF and RecO.</text>
</comment>
<evidence type="ECO:0000256" key="1">
    <source>
        <dbReference type="ARBA" id="ARBA00022723"/>
    </source>
</evidence>
<keyword evidence="10" id="KW-1185">Reference proteome</keyword>
<dbReference type="AlphaFoldDB" id="A0A5C6M9N0"/>
<evidence type="ECO:0000256" key="2">
    <source>
        <dbReference type="ARBA" id="ARBA00022763"/>
    </source>
</evidence>
<evidence type="ECO:0000256" key="3">
    <source>
        <dbReference type="ARBA" id="ARBA00022771"/>
    </source>
</evidence>
<keyword evidence="6 7" id="KW-0234">DNA repair</keyword>
<comment type="similarity">
    <text evidence="7">Belongs to the RecR family.</text>
</comment>
<dbReference type="Gene3D" id="3.40.1360.10">
    <property type="match status" value="1"/>
</dbReference>
<dbReference type="HAMAP" id="MF_00017">
    <property type="entry name" value="RecR"/>
    <property type="match status" value="1"/>
</dbReference>